<feature type="transmembrane region" description="Helical" evidence="1">
    <location>
        <begin position="12"/>
        <end position="32"/>
    </location>
</feature>
<evidence type="ECO:0000256" key="1">
    <source>
        <dbReference type="SAM" id="Phobius"/>
    </source>
</evidence>
<evidence type="ECO:0000313" key="2">
    <source>
        <dbReference type="EMBL" id="MBW71959.1"/>
    </source>
</evidence>
<keyword evidence="1" id="KW-1133">Transmembrane helix</keyword>
<keyword evidence="1" id="KW-0472">Membrane</keyword>
<reference evidence="2" key="1">
    <citation type="submission" date="2018-01" db="EMBL/GenBank/DDBJ databases">
        <title>An insight into the sialome of Amazonian anophelines.</title>
        <authorList>
            <person name="Ribeiro J.M."/>
            <person name="Scarpassa V."/>
            <person name="Calvo E."/>
        </authorList>
    </citation>
    <scope>NUCLEOTIDE SEQUENCE</scope>
</reference>
<proteinExistence type="predicted"/>
<sequence>MNLNYIKNSRLILRWIFMVGIFLFFLFFLRPFSVHSFSFFCTSVPWPFRAGQASGQRPERGKVGSPVFFFLLLRNGHLRQARDAEEHCRDAHGGNERTREAGRQAGWRNVTQWQEKLLWKMQRS</sequence>
<protein>
    <submittedName>
        <fullName evidence="2">Putative secreted protein</fullName>
    </submittedName>
</protein>
<organism evidence="2">
    <name type="scientific">Anopheles darlingi</name>
    <name type="common">Mosquito</name>
    <dbReference type="NCBI Taxonomy" id="43151"/>
    <lineage>
        <taxon>Eukaryota</taxon>
        <taxon>Metazoa</taxon>
        <taxon>Ecdysozoa</taxon>
        <taxon>Arthropoda</taxon>
        <taxon>Hexapoda</taxon>
        <taxon>Insecta</taxon>
        <taxon>Pterygota</taxon>
        <taxon>Neoptera</taxon>
        <taxon>Endopterygota</taxon>
        <taxon>Diptera</taxon>
        <taxon>Nematocera</taxon>
        <taxon>Culicoidea</taxon>
        <taxon>Culicidae</taxon>
        <taxon>Anophelinae</taxon>
        <taxon>Anopheles</taxon>
    </lineage>
</organism>
<keyword evidence="1" id="KW-0812">Transmembrane</keyword>
<name>A0A2M4D341_ANODA</name>
<dbReference type="AlphaFoldDB" id="A0A2M4D341"/>
<accession>A0A2M4D341</accession>
<dbReference type="EMBL" id="GGFL01007781">
    <property type="protein sequence ID" value="MBW71959.1"/>
    <property type="molecule type" value="Transcribed_RNA"/>
</dbReference>